<comment type="caution">
    <text evidence="2">The sequence shown here is derived from an EMBL/GenBank/DDBJ whole genome shotgun (WGS) entry which is preliminary data.</text>
</comment>
<name>A0A117QJY0_STRCK</name>
<dbReference type="EMBL" id="LMWP01000002">
    <property type="protein sequence ID" value="KUN32487.1"/>
    <property type="molecule type" value="Genomic_DNA"/>
</dbReference>
<evidence type="ECO:0000313" key="3">
    <source>
        <dbReference type="Proteomes" id="UP000053398"/>
    </source>
</evidence>
<organism evidence="2 3">
    <name type="scientific">Streptomyces corchorusii</name>
    <name type="common">Streptomyces chibaensis</name>
    <dbReference type="NCBI Taxonomy" id="1903"/>
    <lineage>
        <taxon>Bacteria</taxon>
        <taxon>Bacillati</taxon>
        <taxon>Actinomycetota</taxon>
        <taxon>Actinomycetes</taxon>
        <taxon>Kitasatosporales</taxon>
        <taxon>Streptomycetaceae</taxon>
        <taxon>Streptomyces</taxon>
    </lineage>
</organism>
<proteinExistence type="predicted"/>
<accession>A0A117QJY0</accession>
<dbReference type="AlphaFoldDB" id="A0A117QJY0"/>
<evidence type="ECO:0000313" key="2">
    <source>
        <dbReference type="EMBL" id="KUN32487.1"/>
    </source>
</evidence>
<protein>
    <submittedName>
        <fullName evidence="2">Uncharacterized protein</fullName>
    </submittedName>
</protein>
<evidence type="ECO:0000256" key="1">
    <source>
        <dbReference type="SAM" id="MobiDB-lite"/>
    </source>
</evidence>
<dbReference type="Proteomes" id="UP000053398">
    <property type="component" value="Unassembled WGS sequence"/>
</dbReference>
<feature type="compositionally biased region" description="Basic and acidic residues" evidence="1">
    <location>
        <begin position="64"/>
        <end position="75"/>
    </location>
</feature>
<gene>
    <name evidence="2" type="ORF">AQJ11_02885</name>
</gene>
<feature type="region of interest" description="Disordered" evidence="1">
    <location>
        <begin position="18"/>
        <end position="75"/>
    </location>
</feature>
<keyword evidence="3" id="KW-1185">Reference proteome</keyword>
<reference evidence="2 3" key="1">
    <citation type="submission" date="2015-10" db="EMBL/GenBank/DDBJ databases">
        <title>Draft genome sequence of Streptomyces corchorusii DSM 40340, type strain for the species Streptomyces corchorusii.</title>
        <authorList>
            <person name="Ruckert C."/>
            <person name="Winkler A."/>
            <person name="Kalinowski J."/>
            <person name="Kampfer P."/>
            <person name="Glaeser S."/>
        </authorList>
    </citation>
    <scope>NUCLEOTIDE SEQUENCE [LARGE SCALE GENOMIC DNA]</scope>
    <source>
        <strain evidence="2 3">DSM 40340</strain>
    </source>
</reference>
<sequence>MRGEAERVSAFGRLREALTGGPRYSPGVSPCASTRVQEKAARRQAREAELAAGRRARHRARVARQGDEKKRGRRR</sequence>
<feature type="compositionally biased region" description="Basic and acidic residues" evidence="1">
    <location>
        <begin position="36"/>
        <end position="49"/>
    </location>
</feature>